<organism evidence="2 3">
    <name type="scientific">Lepidopterella palustris CBS 459.81</name>
    <dbReference type="NCBI Taxonomy" id="1314670"/>
    <lineage>
        <taxon>Eukaryota</taxon>
        <taxon>Fungi</taxon>
        <taxon>Dikarya</taxon>
        <taxon>Ascomycota</taxon>
        <taxon>Pezizomycotina</taxon>
        <taxon>Dothideomycetes</taxon>
        <taxon>Pleosporomycetidae</taxon>
        <taxon>Mytilinidiales</taxon>
        <taxon>Argynnaceae</taxon>
        <taxon>Lepidopterella</taxon>
    </lineage>
</organism>
<evidence type="ECO:0000313" key="3">
    <source>
        <dbReference type="Proteomes" id="UP000250266"/>
    </source>
</evidence>
<reference evidence="2 3" key="1">
    <citation type="journal article" date="2016" name="Nat. Commun.">
        <title>Ectomycorrhizal ecology is imprinted in the genome of the dominant symbiotic fungus Cenococcum geophilum.</title>
        <authorList>
            <consortium name="DOE Joint Genome Institute"/>
            <person name="Peter M."/>
            <person name="Kohler A."/>
            <person name="Ohm R.A."/>
            <person name="Kuo A."/>
            <person name="Krutzmann J."/>
            <person name="Morin E."/>
            <person name="Arend M."/>
            <person name="Barry K.W."/>
            <person name="Binder M."/>
            <person name="Choi C."/>
            <person name="Clum A."/>
            <person name="Copeland A."/>
            <person name="Grisel N."/>
            <person name="Haridas S."/>
            <person name="Kipfer T."/>
            <person name="LaButti K."/>
            <person name="Lindquist E."/>
            <person name="Lipzen A."/>
            <person name="Maire R."/>
            <person name="Meier B."/>
            <person name="Mihaltcheva S."/>
            <person name="Molinier V."/>
            <person name="Murat C."/>
            <person name="Poggeler S."/>
            <person name="Quandt C.A."/>
            <person name="Sperisen C."/>
            <person name="Tritt A."/>
            <person name="Tisserant E."/>
            <person name="Crous P.W."/>
            <person name="Henrissat B."/>
            <person name="Nehls U."/>
            <person name="Egli S."/>
            <person name="Spatafora J.W."/>
            <person name="Grigoriev I.V."/>
            <person name="Martin F.M."/>
        </authorList>
    </citation>
    <scope>NUCLEOTIDE SEQUENCE [LARGE SCALE GENOMIC DNA]</scope>
    <source>
        <strain evidence="2 3">CBS 459.81</strain>
    </source>
</reference>
<dbReference type="EMBL" id="KV745375">
    <property type="protein sequence ID" value="OCK75023.1"/>
    <property type="molecule type" value="Genomic_DNA"/>
</dbReference>
<dbReference type="AlphaFoldDB" id="A0A8E2E0I7"/>
<dbReference type="OrthoDB" id="270167at2759"/>
<dbReference type="PANTHER" id="PTHR24148:SF73">
    <property type="entry name" value="HET DOMAIN PROTEIN (AFU_ORTHOLOGUE AFUA_8G01020)"/>
    <property type="match status" value="1"/>
</dbReference>
<proteinExistence type="predicted"/>
<evidence type="ECO:0000259" key="1">
    <source>
        <dbReference type="Pfam" id="PF06985"/>
    </source>
</evidence>
<keyword evidence="3" id="KW-1185">Reference proteome</keyword>
<protein>
    <recommendedName>
        <fullName evidence="1">Heterokaryon incompatibility domain-containing protein</fullName>
    </recommendedName>
</protein>
<feature type="domain" description="Heterokaryon incompatibility" evidence="1">
    <location>
        <begin position="82"/>
        <end position="237"/>
    </location>
</feature>
<dbReference type="InterPro" id="IPR052895">
    <property type="entry name" value="HetReg/Transcr_Mod"/>
</dbReference>
<accession>A0A8E2E0I7</accession>
<dbReference type="Pfam" id="PF06985">
    <property type="entry name" value="HET"/>
    <property type="match status" value="1"/>
</dbReference>
<evidence type="ECO:0000313" key="2">
    <source>
        <dbReference type="EMBL" id="OCK75023.1"/>
    </source>
</evidence>
<dbReference type="InterPro" id="IPR010730">
    <property type="entry name" value="HET"/>
</dbReference>
<sequence>MDTVLVKLSSANKQSLLYGASQRVIQRQGGTEIVLKRLHQLNSELAAQFQLKQDALADLTLRMICSTDADIVHDSNANVPAYFAVSYCWHNSSWKAVEAAQPLTKWGVSQPMANKILSLRNSKDEGVWVDRICINQDDETEKKIAIGSMDVIYRACRRLLILLEDVQLNQTEESVGLKYATLYENMCLAVRLLSDAEKSSFINWYWHLDASDVPAVMEFAMKMLGARWYSRAWCAHEIRVNEHSKINNPLFLCFGANGGVLSFEFRFVHFLAYHLHQPSANAVHKDIPYGMDVSAALGDTSCTTLFQRMVRINRLLPGHDPRISLLDHLSTISSFGCQELPDLCAIAMNTAEIPLVFKGTVQSLENISYISSLIVLASGDVSPLLLQATKLQMLDSSGKKFISWADQPYKGPHEMRVETPFPLSISSATAKYIELDILLVKGRPMKVADEFMEMAHSILEKHALRGNGNMFGVEDLSFTEPLVKTAIDFMNASVNFNWYQVLLGSALECGIDWMMRLPNVLEKETNSGEWDHGKFNGFDSSFADAAADLLSYFGITKENSARFDDQFLRPMIRFLTCITDDRLRFLAFIPRRIQTRADGDFAITNQISNRSWIAIPQAVSHLPLFHNRAWVVEPYDPAAPEKEIPPFLKTRPPPTDLEAWADTVPALPADFPDRRDRPNDLQSWRMRKRQPLFGCQPVIEDGEAVILLKKQKVYGGDDYDWEALGKMLGRRQ</sequence>
<name>A0A8E2E0I7_9PEZI</name>
<gene>
    <name evidence="2" type="ORF">K432DRAFT_386457</name>
</gene>
<dbReference type="Proteomes" id="UP000250266">
    <property type="component" value="Unassembled WGS sequence"/>
</dbReference>
<dbReference type="PANTHER" id="PTHR24148">
    <property type="entry name" value="ANKYRIN REPEAT DOMAIN-CONTAINING PROTEIN 39 HOMOLOG-RELATED"/>
    <property type="match status" value="1"/>
</dbReference>